<reference evidence="1 2" key="2">
    <citation type="journal article" date="2019" name="G3 (Bethesda)">
        <title>Hybrid Assembly of the Genome of the Entomopathogenic Nematode Steinernema carpocapsae Identifies the X-Chromosome.</title>
        <authorList>
            <person name="Serra L."/>
            <person name="Macchietto M."/>
            <person name="Macias-Munoz A."/>
            <person name="McGill C.J."/>
            <person name="Rodriguez I.M."/>
            <person name="Rodriguez B."/>
            <person name="Murad R."/>
            <person name="Mortazavi A."/>
        </authorList>
    </citation>
    <scope>NUCLEOTIDE SEQUENCE [LARGE SCALE GENOMIC DNA]</scope>
    <source>
        <strain evidence="1 2">ALL</strain>
    </source>
</reference>
<name>A0A4U8UK00_STECR</name>
<keyword evidence="2" id="KW-1185">Reference proteome</keyword>
<gene>
    <name evidence="1" type="ORF">L596_000815</name>
</gene>
<evidence type="ECO:0000313" key="1">
    <source>
        <dbReference type="EMBL" id="TMS33031.1"/>
    </source>
</evidence>
<protein>
    <submittedName>
        <fullName evidence="1">Uncharacterized protein</fullName>
    </submittedName>
</protein>
<dbReference type="OrthoDB" id="5804141at2759"/>
<dbReference type="EMBL" id="CM016762">
    <property type="protein sequence ID" value="TMS33031.1"/>
    <property type="molecule type" value="Genomic_DNA"/>
</dbReference>
<dbReference type="EMBL" id="AZBU02000001">
    <property type="protein sequence ID" value="TMS33031.1"/>
    <property type="molecule type" value="Genomic_DNA"/>
</dbReference>
<comment type="caution">
    <text evidence="1">The sequence shown here is derived from an EMBL/GenBank/DDBJ whole genome shotgun (WGS) entry which is preliminary data.</text>
</comment>
<dbReference type="Proteomes" id="UP000298663">
    <property type="component" value="Chromosome X"/>
</dbReference>
<proteinExistence type="predicted"/>
<organism evidence="1 2">
    <name type="scientific">Steinernema carpocapsae</name>
    <name type="common">Entomopathogenic nematode</name>
    <dbReference type="NCBI Taxonomy" id="34508"/>
    <lineage>
        <taxon>Eukaryota</taxon>
        <taxon>Metazoa</taxon>
        <taxon>Ecdysozoa</taxon>
        <taxon>Nematoda</taxon>
        <taxon>Chromadorea</taxon>
        <taxon>Rhabditida</taxon>
        <taxon>Tylenchina</taxon>
        <taxon>Panagrolaimomorpha</taxon>
        <taxon>Strongyloidoidea</taxon>
        <taxon>Steinernematidae</taxon>
        <taxon>Steinernema</taxon>
    </lineage>
</organism>
<accession>A0A4U8UK00</accession>
<evidence type="ECO:0000313" key="2">
    <source>
        <dbReference type="Proteomes" id="UP000298663"/>
    </source>
</evidence>
<sequence length="1000" mass="115304">MRGKDERRLNIMIQRCGPSTTPASILTPATTSSSAPSLTTTISTSAAFLNSSRPTTASPCRQGFLVLIERLWSSLDSNRAIFKQSHKRPKLMAQKSRILYPAREIPKKMPVLESNVLLIEPREVEMREPETLEEVLKRKQRISKAQPHDIKIRIEILDLEDQIGKKKASYYTTQERKQVSKTHKIKMVELWRKAAQDFGHDLEVVKEYLRLWTATCQEPEKILEYVSQKADFFKQNVDFWRFVTRDVYSKVATDVPQYVHLIDQVTERFKTAQPLDEKFIAEMILLRTRVYFESGNLPTVIATIQLLVELFCTSSEVALREKLFSIPQVIHGLIAVFWNSGFRRFADVYKNEIRPIFPDSEIGFHSFLKLYLEKCKGNPSVVNQQLANAEAARKYLDKLNNTILEQTIQHTLKVYPKGCPKSNVWIGVEKIRQKHLWFPIVAYAGVEPTPMMNTAFVPYERIANVVYLYSNKSIGVQLILSILGLFGVAVPSASTNEDNVLTRFGFLEPPTVHSELENFDAWAKYLLRALSDMQSGGSKDYKYAYAMMMAEEMSSFKELTNFLAQTDTADKDVVANVAFDTVLHQMASMPNSAAFLPTKNDTYRILSNLYEKLGSGLICFDDKGNAASIFAFRVLAKLLVFCPNDQKIYKRFLTTRGELYKKFLGHDVMAKLTAAHKNPHYDVMAKELERLFQQAIKVPKTDHFCGHPATYIAFYRAAIEYHGKSLSAFLAMVKKLGDQYPQFCLNQQWCVLVMQYLWNREKTAEDFEKERKMSSEDKVKRMEVERKELEAKVKLNRYYLDLHPTNVELMKLLANHFYVNHVDRKEMRLRTMFEEEKKDPFVNLVRCCANIYLSNLQAKTLCLNVSELPTQCALTRDQLIKARDFSFTCSISSSFAQTWLQFEKSVFGTASLEKVIQDRKFSKALLVDHLKMDTSFYATALATIYDNNKLFAYTTAKEAGVIWNRCQGTKPYEWTWKLPLSRHIFVERRVNKLVPKDEVP</sequence>
<dbReference type="AlphaFoldDB" id="A0A4U8UK00"/>
<reference evidence="1 2" key="1">
    <citation type="journal article" date="2015" name="Genome Biol.">
        <title>Comparative genomics of Steinernema reveals deeply conserved gene regulatory networks.</title>
        <authorList>
            <person name="Dillman A.R."/>
            <person name="Macchietto M."/>
            <person name="Porter C.F."/>
            <person name="Rogers A."/>
            <person name="Williams B."/>
            <person name="Antoshechkin I."/>
            <person name="Lee M.M."/>
            <person name="Goodwin Z."/>
            <person name="Lu X."/>
            <person name="Lewis E.E."/>
            <person name="Goodrich-Blair H."/>
            <person name="Stock S.P."/>
            <person name="Adams B.J."/>
            <person name="Sternberg P.W."/>
            <person name="Mortazavi A."/>
        </authorList>
    </citation>
    <scope>NUCLEOTIDE SEQUENCE [LARGE SCALE GENOMIC DNA]</scope>
    <source>
        <strain evidence="1 2">ALL</strain>
    </source>
</reference>